<reference evidence="3" key="1">
    <citation type="journal article" date="2006" name="Proc. Natl. Acad. Sci. U.S.A.">
        <title>Genome analysis of the smallest free-living eukaryote Ostreococcus tauri unveils many unique features.</title>
        <authorList>
            <person name="Derelle E."/>
            <person name="Ferraz C."/>
            <person name="Rombauts S."/>
            <person name="Rouze P."/>
            <person name="Worden A.Z."/>
            <person name="Robbens S."/>
            <person name="Partensky F."/>
            <person name="Degroeve S."/>
            <person name="Echeynie S."/>
            <person name="Cooke R."/>
            <person name="Saeys Y."/>
            <person name="Wuyts J."/>
            <person name="Jabbari K."/>
            <person name="Bowler C."/>
            <person name="Panaud O."/>
            <person name="Piegu B."/>
            <person name="Ball S.G."/>
            <person name="Ral J.-P."/>
            <person name="Bouget F.-Y."/>
            <person name="Piganeau G."/>
            <person name="De Baets B."/>
            <person name="Picard A."/>
            <person name="Delseny M."/>
            <person name="Demaille J."/>
            <person name="Van de Peer Y."/>
            <person name="Moreau H."/>
        </authorList>
    </citation>
    <scope>NUCLEOTIDE SEQUENCE [LARGE SCALE GENOMIC DNA]</scope>
    <source>
        <strain evidence="3">OTTH 0595 / CCAP 157/2 / RCC745</strain>
    </source>
</reference>
<keyword evidence="3" id="KW-1185">Reference proteome</keyword>
<dbReference type="KEGG" id="ota:OT_ostta04g05090"/>
<proteinExistence type="predicted"/>
<evidence type="ECO:0000256" key="1">
    <source>
        <dbReference type="SAM" id="Phobius"/>
    </source>
</evidence>
<dbReference type="Proteomes" id="UP000009170">
    <property type="component" value="Unassembled WGS sequence"/>
</dbReference>
<sequence length="66" mass="6891">MPIESVPPFAIIVGAITAMGGLQYLAHGVGNDRPRAIGQDAFDRLVRARDDRVKKAATTGGGAQKS</sequence>
<comment type="caution">
    <text evidence="2">The sequence shown here is derived from an EMBL/GenBank/DDBJ whole genome shotgun (WGS) entry which is preliminary data.</text>
</comment>
<keyword evidence="1" id="KW-0472">Membrane</keyword>
<dbReference type="EMBL" id="CAID01000004">
    <property type="protein sequence ID" value="CEF97758.1"/>
    <property type="molecule type" value="Genomic_DNA"/>
</dbReference>
<keyword evidence="1" id="KW-1133">Transmembrane helix</keyword>
<gene>
    <name evidence="2" type="ORF">OT_ostta04g05090</name>
</gene>
<feature type="transmembrane region" description="Helical" evidence="1">
    <location>
        <begin position="6"/>
        <end position="26"/>
    </location>
</feature>
<evidence type="ECO:0000313" key="2">
    <source>
        <dbReference type="EMBL" id="CEF97758.1"/>
    </source>
</evidence>
<keyword evidence="1" id="KW-0812">Transmembrane</keyword>
<reference evidence="2 3" key="2">
    <citation type="journal article" date="2014" name="BMC Genomics">
        <title>An improved genome of the model marine alga Ostreococcus tauri unfolds by assessing Illumina de novo assemblies.</title>
        <authorList>
            <person name="Blanc-Mathieu R."/>
            <person name="Verhelst B."/>
            <person name="Derelle E."/>
            <person name="Rombauts S."/>
            <person name="Bouget F.Y."/>
            <person name="Carre I."/>
            <person name="Chateau A."/>
            <person name="Eyre-Walker A."/>
            <person name="Grimsley N."/>
            <person name="Moreau H."/>
            <person name="Piegu B."/>
            <person name="Rivals E."/>
            <person name="Schackwitz W."/>
            <person name="Van de Peer Y."/>
            <person name="Piganeau G."/>
        </authorList>
    </citation>
    <scope>NUCLEOTIDE SEQUENCE [LARGE SCALE GENOMIC DNA]</scope>
    <source>
        <strain evidence="3">OTTH 0595 / CCAP 157/2 / RCC745</strain>
    </source>
</reference>
<protein>
    <submittedName>
        <fullName evidence="2">Unnamed product</fullName>
    </submittedName>
</protein>
<dbReference type="InParanoid" id="A0A090N3A1"/>
<dbReference type="STRING" id="70448.A0A090N3A1"/>
<dbReference type="GeneID" id="9833958"/>
<accession>A0A090N3A1</accession>
<dbReference type="OrthoDB" id="1920692at2759"/>
<name>A0A090N3A1_OSTTA</name>
<dbReference type="AlphaFoldDB" id="A0A090N3A1"/>
<dbReference type="InterPro" id="IPR017384">
    <property type="entry name" value="NADH_Ub_cplx-1_asu_su-1"/>
</dbReference>
<dbReference type="Pfam" id="PF15879">
    <property type="entry name" value="MWFE"/>
    <property type="match status" value="1"/>
</dbReference>
<evidence type="ECO:0000313" key="3">
    <source>
        <dbReference type="Proteomes" id="UP000009170"/>
    </source>
</evidence>
<organism evidence="2 3">
    <name type="scientific">Ostreococcus tauri</name>
    <name type="common">Marine green alga</name>
    <dbReference type="NCBI Taxonomy" id="70448"/>
    <lineage>
        <taxon>Eukaryota</taxon>
        <taxon>Viridiplantae</taxon>
        <taxon>Chlorophyta</taxon>
        <taxon>Mamiellophyceae</taxon>
        <taxon>Mamiellales</taxon>
        <taxon>Bathycoccaceae</taxon>
        <taxon>Ostreococcus</taxon>
    </lineage>
</organism>
<dbReference type="RefSeq" id="XP_022838873.1">
    <property type="nucleotide sequence ID" value="XM_022984622.1"/>
</dbReference>